<gene>
    <name evidence="1" type="ORF">LMH87_008555</name>
</gene>
<name>A0A9W8QHE6_AKAMU</name>
<keyword evidence="2" id="KW-1185">Reference proteome</keyword>
<dbReference type="PANTHER" id="PTHR48312">
    <property type="match status" value="1"/>
</dbReference>
<proteinExistence type="predicted"/>
<dbReference type="Proteomes" id="UP001144673">
    <property type="component" value="Unassembled WGS sequence"/>
</dbReference>
<dbReference type="KEGG" id="amus:LMH87_008555"/>
<accession>A0A9W8QHE6</accession>
<dbReference type="RefSeq" id="XP_056056375.1">
    <property type="nucleotide sequence ID" value="XM_056201744.1"/>
</dbReference>
<evidence type="ECO:0000313" key="1">
    <source>
        <dbReference type="EMBL" id="KAJ4158008.1"/>
    </source>
</evidence>
<dbReference type="GeneID" id="80895714"/>
<sequence>MTKSRPSDVIFLSCPRTLSNLLVKLLSEQEGWEESGYYLHNAYLYGQEQFNQSADAEAPLETRKEFVRQLREGFAKMEAARGTAHSNGNALFLKSHVAQIWEPSTLFEATKGGEYAAEFTLSDEPPAAPRTNPTMLTDEFLLSFVPVFLVRHPALMVDSWWRTETRAGSPPDLTLTTRQRGHGLGLARQLYDWYAALGAASDDDGALAPGSRAVPIVVDADDILEGDTVHRLAETVGMDPAQVLESWEAKSTEGLVPMHKSYVQGIWESTGIDKSKSARFMDLEAKYRGWRELYGDEVGNAMAKVTESYMPDYEYLKSKKM</sequence>
<dbReference type="AlphaFoldDB" id="A0A9W8QHE6"/>
<dbReference type="EMBL" id="JAJHUN010000006">
    <property type="protein sequence ID" value="KAJ4158008.1"/>
    <property type="molecule type" value="Genomic_DNA"/>
</dbReference>
<reference evidence="1" key="1">
    <citation type="journal article" date="2023" name="Access Microbiol">
        <title>De-novo genome assembly for Akanthomyces muscarius, a biocontrol agent of insect agricultural pests.</title>
        <authorList>
            <person name="Erdos Z."/>
            <person name="Studholme D.J."/>
            <person name="Raymond B."/>
            <person name="Sharma M."/>
        </authorList>
    </citation>
    <scope>NUCLEOTIDE SEQUENCE</scope>
    <source>
        <strain evidence="1">Ve6</strain>
    </source>
</reference>
<protein>
    <recommendedName>
        <fullName evidence="3">Sulfotransferase</fullName>
    </recommendedName>
</protein>
<evidence type="ECO:0008006" key="3">
    <source>
        <dbReference type="Google" id="ProtNLM"/>
    </source>
</evidence>
<dbReference type="SUPFAM" id="SSF52540">
    <property type="entry name" value="P-loop containing nucleoside triphosphate hydrolases"/>
    <property type="match status" value="1"/>
</dbReference>
<evidence type="ECO:0000313" key="2">
    <source>
        <dbReference type="Proteomes" id="UP001144673"/>
    </source>
</evidence>
<dbReference type="PANTHER" id="PTHR48312:SF1">
    <property type="entry name" value="SULFOTRANSFERASE"/>
    <property type="match status" value="1"/>
</dbReference>
<comment type="caution">
    <text evidence="1">The sequence shown here is derived from an EMBL/GenBank/DDBJ whole genome shotgun (WGS) entry which is preliminary data.</text>
</comment>
<organism evidence="1 2">
    <name type="scientific">Akanthomyces muscarius</name>
    <name type="common">Entomopathogenic fungus</name>
    <name type="synonym">Lecanicillium muscarium</name>
    <dbReference type="NCBI Taxonomy" id="2231603"/>
    <lineage>
        <taxon>Eukaryota</taxon>
        <taxon>Fungi</taxon>
        <taxon>Dikarya</taxon>
        <taxon>Ascomycota</taxon>
        <taxon>Pezizomycotina</taxon>
        <taxon>Sordariomycetes</taxon>
        <taxon>Hypocreomycetidae</taxon>
        <taxon>Hypocreales</taxon>
        <taxon>Cordycipitaceae</taxon>
        <taxon>Akanthomyces</taxon>
    </lineage>
</organism>
<dbReference type="InterPro" id="IPR027417">
    <property type="entry name" value="P-loop_NTPase"/>
</dbReference>